<proteinExistence type="inferred from homology"/>
<evidence type="ECO:0000256" key="11">
    <source>
        <dbReference type="SAM" id="Phobius"/>
    </source>
</evidence>
<evidence type="ECO:0000256" key="10">
    <source>
        <dbReference type="PIRNR" id="PIRNR003097"/>
    </source>
</evidence>
<evidence type="ECO:0000259" key="12">
    <source>
        <dbReference type="Pfam" id="PF02687"/>
    </source>
</evidence>
<feature type="transmembrane region" description="Helical" evidence="11">
    <location>
        <begin position="21"/>
        <end position="44"/>
    </location>
</feature>
<comment type="subcellular location">
    <subcellularLocation>
        <location evidence="1">Cell membrane</location>
        <topology evidence="1">Multi-pass membrane protein</topology>
    </subcellularLocation>
</comment>
<gene>
    <name evidence="14" type="ORF">E7512_07305</name>
</gene>
<dbReference type="PANTHER" id="PTHR47755:SF1">
    <property type="entry name" value="CELL DIVISION PROTEIN FTSX"/>
    <property type="match status" value="1"/>
</dbReference>
<feature type="transmembrane region" description="Helical" evidence="11">
    <location>
        <begin position="216"/>
        <end position="243"/>
    </location>
</feature>
<feature type="domain" description="ABC3 transporter permease C-terminal" evidence="12">
    <location>
        <begin position="177"/>
        <end position="280"/>
    </location>
</feature>
<keyword evidence="7 11" id="KW-1133">Transmembrane helix</keyword>
<keyword evidence="9 10" id="KW-0131">Cell cycle</keyword>
<dbReference type="RefSeq" id="WP_020072681.1">
    <property type="nucleotide sequence ID" value="NZ_JBKWRC010000002.1"/>
</dbReference>
<name>A0A928Q4X1_9FIRM</name>
<evidence type="ECO:0000256" key="2">
    <source>
        <dbReference type="ARBA" id="ARBA00007379"/>
    </source>
</evidence>
<dbReference type="Gene3D" id="3.30.70.3040">
    <property type="match status" value="1"/>
</dbReference>
<evidence type="ECO:0000313" key="15">
    <source>
        <dbReference type="Proteomes" id="UP000754750"/>
    </source>
</evidence>
<dbReference type="Pfam" id="PF02687">
    <property type="entry name" value="FtsX"/>
    <property type="match status" value="1"/>
</dbReference>
<keyword evidence="5 10" id="KW-0132">Cell division</keyword>
<dbReference type="PIRSF" id="PIRSF003097">
    <property type="entry name" value="FtsX"/>
    <property type="match status" value="1"/>
</dbReference>
<comment type="function">
    <text evidence="10">Part of the ABC transporter FtsEX involved in asymmetric cellular division facilitating the initiation of sporulation.</text>
</comment>
<dbReference type="Pfam" id="PF18075">
    <property type="entry name" value="FtsX_ECD"/>
    <property type="match status" value="1"/>
</dbReference>
<feature type="domain" description="FtsX extracellular" evidence="13">
    <location>
        <begin position="60"/>
        <end position="153"/>
    </location>
</feature>
<dbReference type="PANTHER" id="PTHR47755">
    <property type="entry name" value="CELL DIVISION PROTEIN FTSX"/>
    <property type="match status" value="1"/>
</dbReference>
<dbReference type="InterPro" id="IPR003838">
    <property type="entry name" value="ABC3_permease_C"/>
</dbReference>
<evidence type="ECO:0000313" key="14">
    <source>
        <dbReference type="EMBL" id="MBE6833370.1"/>
    </source>
</evidence>
<accession>A0A928Q4X1</accession>
<evidence type="ECO:0000256" key="9">
    <source>
        <dbReference type="ARBA" id="ARBA00023306"/>
    </source>
</evidence>
<dbReference type="EMBL" id="SVNY01000003">
    <property type="protein sequence ID" value="MBE6833370.1"/>
    <property type="molecule type" value="Genomic_DNA"/>
</dbReference>
<feature type="transmembrane region" description="Helical" evidence="11">
    <location>
        <begin position="173"/>
        <end position="195"/>
    </location>
</feature>
<evidence type="ECO:0000259" key="13">
    <source>
        <dbReference type="Pfam" id="PF18075"/>
    </source>
</evidence>
<comment type="similarity">
    <text evidence="2 10">Belongs to the ABC-4 integral membrane protein family. FtsX subfamily.</text>
</comment>
<comment type="caution">
    <text evidence="14">The sequence shown here is derived from an EMBL/GenBank/DDBJ whole genome shotgun (WGS) entry which is preliminary data.</text>
</comment>
<sequence length="302" mass="32671">MRISSVKYLLKEGVRNVWVNRMMAFASIGVLVACLLMTGAATLFSMNLNMAMHTLESDNSVTVYMANDLPTLKSVQVGEEIKKLDNVESCEFVPKGEALEALMKSMGDDGSVFSSLLGDDNPLNDVFKVKMKDLSQYKETAKKISSLEGVYKVRDYSDVAAKLTSLDHLVTTAGFWIVLILSLVSVFILSNTIRITMFSRRLEISVMKSVGATNSFVRVPFVVEGILIGLFSGLLASGLLALIYDKTLKTITGIVPFFQPLPLGNVMGQIVLLFIAAGALFGALGGGISIGKYLKGGNSIGW</sequence>
<evidence type="ECO:0000256" key="3">
    <source>
        <dbReference type="ARBA" id="ARBA00021907"/>
    </source>
</evidence>
<evidence type="ECO:0000256" key="4">
    <source>
        <dbReference type="ARBA" id="ARBA00022475"/>
    </source>
</evidence>
<reference evidence="14" key="1">
    <citation type="submission" date="2019-04" db="EMBL/GenBank/DDBJ databases">
        <title>Evolution of Biomass-Degrading Anaerobic Consortia Revealed by Metagenomics.</title>
        <authorList>
            <person name="Peng X."/>
        </authorList>
    </citation>
    <scope>NUCLEOTIDE SEQUENCE</scope>
    <source>
        <strain evidence="14">SIG551</strain>
    </source>
</reference>
<organism evidence="14 15">
    <name type="scientific">Faecalispora sporosphaeroides</name>
    <dbReference type="NCBI Taxonomy" id="1549"/>
    <lineage>
        <taxon>Bacteria</taxon>
        <taxon>Bacillati</taxon>
        <taxon>Bacillota</taxon>
        <taxon>Clostridia</taxon>
        <taxon>Eubacteriales</taxon>
        <taxon>Oscillospiraceae</taxon>
        <taxon>Faecalispora</taxon>
    </lineage>
</organism>
<dbReference type="NCBIfam" id="NF038347">
    <property type="entry name" value="FtsX_Gpos"/>
    <property type="match status" value="1"/>
</dbReference>
<dbReference type="InterPro" id="IPR040690">
    <property type="entry name" value="FtsX_ECD"/>
</dbReference>
<feature type="transmembrane region" description="Helical" evidence="11">
    <location>
        <begin position="263"/>
        <end position="285"/>
    </location>
</feature>
<evidence type="ECO:0000256" key="1">
    <source>
        <dbReference type="ARBA" id="ARBA00004651"/>
    </source>
</evidence>
<dbReference type="GO" id="GO:0005886">
    <property type="term" value="C:plasma membrane"/>
    <property type="evidence" value="ECO:0007669"/>
    <property type="project" value="UniProtKB-SubCell"/>
</dbReference>
<dbReference type="InterPro" id="IPR058204">
    <property type="entry name" value="FtsX_firmicutes-type"/>
</dbReference>
<protein>
    <recommendedName>
        <fullName evidence="3 10">Cell division protein FtsX</fullName>
    </recommendedName>
</protein>
<evidence type="ECO:0000256" key="5">
    <source>
        <dbReference type="ARBA" id="ARBA00022618"/>
    </source>
</evidence>
<evidence type="ECO:0000256" key="6">
    <source>
        <dbReference type="ARBA" id="ARBA00022692"/>
    </source>
</evidence>
<keyword evidence="8 10" id="KW-0472">Membrane</keyword>
<keyword evidence="4 10" id="KW-1003">Cell membrane</keyword>
<dbReference type="Proteomes" id="UP000754750">
    <property type="component" value="Unassembled WGS sequence"/>
</dbReference>
<dbReference type="AlphaFoldDB" id="A0A928Q4X1"/>
<dbReference type="PROSITE" id="PS51257">
    <property type="entry name" value="PROKAR_LIPOPROTEIN"/>
    <property type="match status" value="1"/>
</dbReference>
<dbReference type="GO" id="GO:0051301">
    <property type="term" value="P:cell division"/>
    <property type="evidence" value="ECO:0007669"/>
    <property type="project" value="UniProtKB-KW"/>
</dbReference>
<evidence type="ECO:0000256" key="8">
    <source>
        <dbReference type="ARBA" id="ARBA00023136"/>
    </source>
</evidence>
<evidence type="ECO:0000256" key="7">
    <source>
        <dbReference type="ARBA" id="ARBA00022989"/>
    </source>
</evidence>
<keyword evidence="6 11" id="KW-0812">Transmembrane</keyword>
<dbReference type="InterPro" id="IPR004513">
    <property type="entry name" value="FtsX"/>
</dbReference>